<dbReference type="Pfam" id="PF16313">
    <property type="entry name" value="DUF4953"/>
    <property type="match status" value="1"/>
</dbReference>
<evidence type="ECO:0000259" key="3">
    <source>
        <dbReference type="Pfam" id="PF17148"/>
    </source>
</evidence>
<reference evidence="5 6" key="1">
    <citation type="submission" date="2018-10" db="EMBL/GenBank/DDBJ databases">
        <title>Butyricimonas faecalis sp. nov., isolated from human faeces and emended description of the genus Butyricimonas.</title>
        <authorList>
            <person name="Le Roy T."/>
            <person name="Van der Smissen P."/>
            <person name="Paquot A."/>
            <person name="Delzenne N."/>
            <person name="Muccioli G."/>
            <person name="Collet J.-F."/>
            <person name="Cani P.D."/>
        </authorList>
    </citation>
    <scope>NUCLEOTIDE SEQUENCE [LARGE SCALE GENOMIC DNA]</scope>
    <source>
        <strain evidence="5 6">H184</strain>
    </source>
</reference>
<organism evidence="5 6">
    <name type="scientific">Butyricimonas faecalis</name>
    <dbReference type="NCBI Taxonomy" id="2093856"/>
    <lineage>
        <taxon>Bacteria</taxon>
        <taxon>Pseudomonadati</taxon>
        <taxon>Bacteroidota</taxon>
        <taxon>Bacteroidia</taxon>
        <taxon>Bacteroidales</taxon>
        <taxon>Odoribacteraceae</taxon>
        <taxon>Butyricimonas</taxon>
    </lineage>
</organism>
<evidence type="ECO:0000259" key="4">
    <source>
        <dbReference type="Pfam" id="PF17162"/>
    </source>
</evidence>
<dbReference type="EMBL" id="CP032819">
    <property type="protein sequence ID" value="AZS31053.1"/>
    <property type="molecule type" value="Genomic_DNA"/>
</dbReference>
<dbReference type="Gene3D" id="3.40.390.10">
    <property type="entry name" value="Collagenase (Catalytic Domain)"/>
    <property type="match status" value="1"/>
</dbReference>
<dbReference type="OrthoDB" id="9776599at2"/>
<dbReference type="PANTHER" id="PTHR38478:SF1">
    <property type="entry name" value="ZINC DEPENDENT METALLOPROTEASE DOMAIN LIPOPROTEIN"/>
    <property type="match status" value="1"/>
</dbReference>
<dbReference type="KEGG" id="buy:D8S85_16815"/>
<dbReference type="Proteomes" id="UP000270673">
    <property type="component" value="Chromosome"/>
</dbReference>
<dbReference type="SUPFAM" id="SSF55486">
    <property type="entry name" value="Metalloproteases ('zincins'), catalytic domain"/>
    <property type="match status" value="1"/>
</dbReference>
<accession>A0A3Q9IQ40</accession>
<gene>
    <name evidence="5" type="ORF">D8S85_16815</name>
</gene>
<dbReference type="PANTHER" id="PTHR38478">
    <property type="entry name" value="PEPTIDASE M1A AND M12B"/>
    <property type="match status" value="1"/>
</dbReference>
<feature type="domain" description="DUF5117" evidence="3">
    <location>
        <begin position="112"/>
        <end position="299"/>
    </location>
</feature>
<dbReference type="InterPro" id="IPR033413">
    <property type="entry name" value="DUF5117"/>
</dbReference>
<feature type="chain" id="PRO_5018723976" evidence="1">
    <location>
        <begin position="24"/>
        <end position="883"/>
    </location>
</feature>
<evidence type="ECO:0000313" key="5">
    <source>
        <dbReference type="EMBL" id="AZS31053.1"/>
    </source>
</evidence>
<evidence type="ECO:0000259" key="2">
    <source>
        <dbReference type="Pfam" id="PF16313"/>
    </source>
</evidence>
<dbReference type="Pfam" id="PF17162">
    <property type="entry name" value="DUF5118"/>
    <property type="match status" value="1"/>
</dbReference>
<keyword evidence="6" id="KW-1185">Reference proteome</keyword>
<dbReference type="GO" id="GO:0008237">
    <property type="term" value="F:metallopeptidase activity"/>
    <property type="evidence" value="ECO:0007669"/>
    <property type="project" value="InterPro"/>
</dbReference>
<dbReference type="AlphaFoldDB" id="A0A3Q9IQ40"/>
<evidence type="ECO:0000256" key="1">
    <source>
        <dbReference type="SAM" id="SignalP"/>
    </source>
</evidence>
<name>A0A3Q9IQ40_9BACT</name>
<dbReference type="RefSeq" id="WP_127075400.1">
    <property type="nucleotide sequence ID" value="NZ_CP032819.1"/>
</dbReference>
<protein>
    <submittedName>
        <fullName evidence="5">DUF5117 domain-containing protein</fullName>
    </submittedName>
</protein>
<feature type="signal peptide" evidence="1">
    <location>
        <begin position="1"/>
        <end position="23"/>
    </location>
</feature>
<dbReference type="InterPro" id="IPR024079">
    <property type="entry name" value="MetalloPept_cat_dom_sf"/>
</dbReference>
<feature type="domain" description="EcxA zinc-binding" evidence="2">
    <location>
        <begin position="431"/>
        <end position="731"/>
    </location>
</feature>
<dbReference type="InterPro" id="IPR032534">
    <property type="entry name" value="EcxA_zinc-bd"/>
</dbReference>
<dbReference type="InterPro" id="IPR034032">
    <property type="entry name" value="Zn_MMP-like_bac"/>
</dbReference>
<dbReference type="Pfam" id="PF17148">
    <property type="entry name" value="DUF5117"/>
    <property type="match status" value="1"/>
</dbReference>
<evidence type="ECO:0000313" key="6">
    <source>
        <dbReference type="Proteomes" id="UP000270673"/>
    </source>
</evidence>
<sequence>MKKIIVLLMVTCLVLPFVQDANAFGKKKKKKMPTEQTTLVRPPVKKTDPYAELLKGAKTVKGDFITLHNVKGKIFFEMPVKYFNREMLLASTMTASNNSMFCLNGFKSKDPMHIKFVMIDSTIYMCDVNTSATFDEKEAVRMEKVKKLNFLDPMRRKFKREAYNTDSTAVVFDASVLFNGGEPALAPIESQSSGLLQVSVTPKTDLTIVGEMKAFDDNIMVKSTFSYDYSMRIMMFDLGNGPLTIEATRTLLLLPEEKMRPRISDSRIGIFLTDKQYISNEEDGLQNYTLANRWRLEPKDMEAWKRGELVEPIKPIVYYIDDAFPELWRKAAKEGTLRWNKAFEKIGFKNVIQVRDFPKDDPEFDPDNLKYSCIRYVPSYTANAMGPSWVDPTTGEIINASVIVYNDVIKLNNQWRFVQTAQIDPSVRGKKLPDDIVYETLAYVIGHEVGHTLGLMHNMAASAAYPVDSLRSASFTQKYGTTPSIMDYARFNYVAQPEDKGVKLTPPDLGVYDEYAIKWLYCPIPEAVTPKDEIPTLESWIDEKVGDPCFRYGRQQLDARYDPSALEEDLGDDPIKAGNYGIKNLKYILSHLNEWIQDDPTAEHKAGLCKAIADQYVRYVNNVVMNVGGIYLNDVKEGTPGKKHQVVSKAVQKESLKWALKQFRNLSWLDNKELTSQFPLDMPLSLLTGNKLSVSILNSVMNVYAANVVADSKYSVEEYFDDLYLGVWDAALTGRKLTLHEKQLQRQVLALAIATIEQATSANAGARQKGFVSEVYAPSVGDICLYGLDETGIISRYQDIFQRIEDEYGRGYVAQNMKLTDYGKGYGWQQALPVQAVADFETYFYKMGSKLTVMLSTRMNSLPVEDRPHYQKILFAIQKLSKK</sequence>
<keyword evidence="1" id="KW-0732">Signal</keyword>
<proteinExistence type="predicted"/>
<dbReference type="CDD" id="cd04276">
    <property type="entry name" value="ZnMc_MMP_like_2"/>
    <property type="match status" value="1"/>
</dbReference>
<dbReference type="InterPro" id="IPR033428">
    <property type="entry name" value="DUF5118"/>
</dbReference>
<feature type="domain" description="DUF5118" evidence="4">
    <location>
        <begin position="48"/>
        <end position="94"/>
    </location>
</feature>